<dbReference type="AlphaFoldDB" id="A0A1D9G4T0"/>
<sequence length="105" mass="12039">MIATKVQLQIDDNYNPIIPIYIPNLDEVRIFAHQLHAQGLTWTGEAFSWSAEYTSEQANPPLDSQMEFTPASFCIGESGIWFFSLTWENGKDQEPVEFLDDRNLV</sequence>
<organism evidence="1 2">
    <name type="scientific">Moorena producens (strain JHB)</name>
    <dbReference type="NCBI Taxonomy" id="1454205"/>
    <lineage>
        <taxon>Bacteria</taxon>
        <taxon>Bacillati</taxon>
        <taxon>Cyanobacteriota</taxon>
        <taxon>Cyanophyceae</taxon>
        <taxon>Coleofasciculales</taxon>
        <taxon>Coleofasciculaceae</taxon>
        <taxon>Moorena</taxon>
    </lineage>
</organism>
<gene>
    <name evidence="1" type="ORF">BJP36_23920</name>
</gene>
<proteinExistence type="predicted"/>
<dbReference type="Proteomes" id="UP000176944">
    <property type="component" value="Chromosome"/>
</dbReference>
<accession>A0A1D9G4T0</accession>
<evidence type="ECO:0000313" key="2">
    <source>
        <dbReference type="Proteomes" id="UP000176944"/>
    </source>
</evidence>
<evidence type="ECO:0000313" key="1">
    <source>
        <dbReference type="EMBL" id="AOY82505.1"/>
    </source>
</evidence>
<dbReference type="EMBL" id="CP017708">
    <property type="protein sequence ID" value="AOY82505.1"/>
    <property type="molecule type" value="Genomic_DNA"/>
</dbReference>
<name>A0A1D9G4T0_MOOP1</name>
<protein>
    <submittedName>
        <fullName evidence="1">Uncharacterized protein</fullName>
    </submittedName>
</protein>
<reference evidence="2" key="1">
    <citation type="submission" date="2016-10" db="EMBL/GenBank/DDBJ databases">
        <title>Comparative genomics uncovers the prolific and rare metabolic potential of the cyanobacterial genus Moorea.</title>
        <authorList>
            <person name="Leao T."/>
            <person name="Castelao G."/>
            <person name="Korobeynikov A."/>
            <person name="Monroe E.A."/>
            <person name="Podell S."/>
            <person name="Glukhov E."/>
            <person name="Allen E."/>
            <person name="Gerwick W.H."/>
            <person name="Gerwick L."/>
        </authorList>
    </citation>
    <scope>NUCLEOTIDE SEQUENCE [LARGE SCALE GENOMIC DNA]</scope>
    <source>
        <strain evidence="2">JHB</strain>
    </source>
</reference>